<proteinExistence type="predicted"/>
<dbReference type="Proteomes" id="UP000659904">
    <property type="component" value="Unassembled WGS sequence"/>
</dbReference>
<feature type="compositionally biased region" description="Basic and acidic residues" evidence="1">
    <location>
        <begin position="57"/>
        <end position="69"/>
    </location>
</feature>
<gene>
    <name evidence="2" type="ORF">Cci01nite_40700</name>
</gene>
<feature type="compositionally biased region" description="Gly residues" evidence="1">
    <location>
        <begin position="1"/>
        <end position="12"/>
    </location>
</feature>
<name>A0A8J3K980_9ACTN</name>
<organism evidence="2 3">
    <name type="scientific">Catellatospora citrea</name>
    <dbReference type="NCBI Taxonomy" id="53366"/>
    <lineage>
        <taxon>Bacteria</taxon>
        <taxon>Bacillati</taxon>
        <taxon>Actinomycetota</taxon>
        <taxon>Actinomycetes</taxon>
        <taxon>Micromonosporales</taxon>
        <taxon>Micromonosporaceae</taxon>
        <taxon>Catellatospora</taxon>
    </lineage>
</organism>
<evidence type="ECO:0000313" key="3">
    <source>
        <dbReference type="Proteomes" id="UP000659904"/>
    </source>
</evidence>
<sequence>MAGTGIGTGGTTFGSEPMHYAAWDCTPINPPHEWSALRRRRGGTQPPSTEPGGDAQSRQRGDDGSDLHRTALGQAARREGGRARTSHAAAAH</sequence>
<evidence type="ECO:0000313" key="2">
    <source>
        <dbReference type="EMBL" id="GIF98976.1"/>
    </source>
</evidence>
<feature type="region of interest" description="Disordered" evidence="1">
    <location>
        <begin position="1"/>
        <end position="92"/>
    </location>
</feature>
<evidence type="ECO:0000256" key="1">
    <source>
        <dbReference type="SAM" id="MobiDB-lite"/>
    </source>
</evidence>
<comment type="caution">
    <text evidence="2">The sequence shown here is derived from an EMBL/GenBank/DDBJ whole genome shotgun (WGS) entry which is preliminary data.</text>
</comment>
<accession>A0A8J3K980</accession>
<reference evidence="2 3" key="1">
    <citation type="submission" date="2021-01" db="EMBL/GenBank/DDBJ databases">
        <title>Whole genome shotgun sequence of Catellatospora citrea NBRC 14495.</title>
        <authorList>
            <person name="Komaki H."/>
            <person name="Tamura T."/>
        </authorList>
    </citation>
    <scope>NUCLEOTIDE SEQUENCE [LARGE SCALE GENOMIC DNA]</scope>
    <source>
        <strain evidence="2 3">NBRC 14495</strain>
    </source>
</reference>
<dbReference type="EMBL" id="BONH01000017">
    <property type="protein sequence ID" value="GIF98976.1"/>
    <property type="molecule type" value="Genomic_DNA"/>
</dbReference>
<keyword evidence="3" id="KW-1185">Reference proteome</keyword>
<protein>
    <submittedName>
        <fullName evidence="2">Uncharacterized protein</fullName>
    </submittedName>
</protein>
<dbReference type="AlphaFoldDB" id="A0A8J3K980"/>